<dbReference type="CDD" id="cd23457">
    <property type="entry name" value="beta-trefoil_Ricin_SaAF-like"/>
    <property type="match status" value="1"/>
</dbReference>
<dbReference type="Proteomes" id="UP000001351">
    <property type="component" value="Chromosome"/>
</dbReference>
<dbReference type="RefSeq" id="WP_002615001.1">
    <property type="nucleotide sequence ID" value="NC_014623.1"/>
</dbReference>
<evidence type="ECO:0000259" key="1">
    <source>
        <dbReference type="Pfam" id="PF14200"/>
    </source>
</evidence>
<dbReference type="Proteomes" id="UP000032702">
    <property type="component" value="Unassembled WGS sequence"/>
</dbReference>
<dbReference type="Pfam" id="PF14200">
    <property type="entry name" value="RicinB_lectin_2"/>
    <property type="match status" value="2"/>
</dbReference>
<name>Q08YV9_STIAD</name>
<feature type="domain" description="Ricin B lectin" evidence="1">
    <location>
        <begin position="2"/>
        <end position="72"/>
    </location>
</feature>
<dbReference type="EMBL" id="AAMD01000075">
    <property type="protein sequence ID" value="EAU65650.1"/>
    <property type="molecule type" value="Genomic_DNA"/>
</dbReference>
<dbReference type="STRING" id="378806.STAUR_0690"/>
<reference evidence="2 4" key="2">
    <citation type="journal article" date="2011" name="Mol. Biol. Evol.">
        <title>Comparative genomic analysis of fruiting body formation in Myxococcales.</title>
        <authorList>
            <person name="Huntley S."/>
            <person name="Hamann N."/>
            <person name="Wegener-Feldbrugge S."/>
            <person name="Treuner-Lange A."/>
            <person name="Kube M."/>
            <person name="Reinhardt R."/>
            <person name="Klages S."/>
            <person name="Muller R."/>
            <person name="Ronning C.M."/>
            <person name="Nierman W.C."/>
            <person name="Sogaard-Andersen L."/>
        </authorList>
    </citation>
    <scope>NUCLEOTIDE SEQUENCE [LARGE SCALE GENOMIC DNA]</scope>
    <source>
        <strain evidence="2 4">DW4/3-1</strain>
    </source>
</reference>
<sequence length="181" mass="19443">MNSSTGKSLDALNCGTADGTRVHQWSWLGNACQQWSPVATSDGWFRLNHRSSGKVLDVANCGTATGTRVNQWSWLGNDCQRWNFTPSGDGYFQVKPVFNGGGCLTIEGASTANAARAVMGPCSGTNAQWRVEPLADGTARLIARHSGKALEVGGCSLSEGGAVQQYGWLDNTCQRFHLRPY</sequence>
<dbReference type="PROSITE" id="PS50231">
    <property type="entry name" value="RICIN_B_LECTIN"/>
    <property type="match status" value="1"/>
</dbReference>
<dbReference type="eggNOG" id="COG3940">
    <property type="taxonomic scope" value="Bacteria"/>
</dbReference>
<dbReference type="EMBL" id="CP002271">
    <property type="protein sequence ID" value="ADO68494.1"/>
    <property type="molecule type" value="Genomic_DNA"/>
</dbReference>
<gene>
    <name evidence="2" type="ordered locus">STAUR_0690</name>
    <name evidence="3" type="ORF">STIAU_0758</name>
</gene>
<keyword evidence="3" id="KW-0326">Glycosidase</keyword>
<evidence type="ECO:0000313" key="5">
    <source>
        <dbReference type="Proteomes" id="UP000032702"/>
    </source>
</evidence>
<dbReference type="GO" id="GO:0046556">
    <property type="term" value="F:alpha-L-arabinofuranosidase activity"/>
    <property type="evidence" value="ECO:0007669"/>
    <property type="project" value="UniProtKB-EC"/>
</dbReference>
<dbReference type="InterPro" id="IPR035992">
    <property type="entry name" value="Ricin_B-like_lectins"/>
</dbReference>
<keyword evidence="4" id="KW-1185">Reference proteome</keyword>
<dbReference type="InterPro" id="IPR000772">
    <property type="entry name" value="Ricin_B_lectin"/>
</dbReference>
<dbReference type="AlphaFoldDB" id="Q08YV9"/>
<dbReference type="Gene3D" id="2.80.10.50">
    <property type="match status" value="4"/>
</dbReference>
<protein>
    <submittedName>
        <fullName evidence="3">Alpha-L-arabinofuranosidase</fullName>
        <ecNumber evidence="3">3.2.1.55</ecNumber>
    </submittedName>
</protein>
<dbReference type="HOGENOM" id="CLU_1488192_0_0_7"/>
<keyword evidence="3" id="KW-0378">Hydrolase</keyword>
<evidence type="ECO:0000313" key="2">
    <source>
        <dbReference type="EMBL" id="ADO68494.1"/>
    </source>
</evidence>
<dbReference type="EC" id="3.2.1.55" evidence="3"/>
<accession>Q08YV9</accession>
<dbReference type="KEGG" id="sur:STAUR_0690"/>
<dbReference type="OrthoDB" id="177947at2"/>
<evidence type="ECO:0000313" key="4">
    <source>
        <dbReference type="Proteomes" id="UP000001351"/>
    </source>
</evidence>
<evidence type="ECO:0000313" key="3">
    <source>
        <dbReference type="EMBL" id="EAU65650.1"/>
    </source>
</evidence>
<organism evidence="3 5">
    <name type="scientific">Stigmatella aurantiaca (strain DW4/3-1)</name>
    <dbReference type="NCBI Taxonomy" id="378806"/>
    <lineage>
        <taxon>Bacteria</taxon>
        <taxon>Pseudomonadati</taxon>
        <taxon>Myxococcota</taxon>
        <taxon>Myxococcia</taxon>
        <taxon>Myxococcales</taxon>
        <taxon>Cystobacterineae</taxon>
        <taxon>Archangiaceae</taxon>
        <taxon>Stigmatella</taxon>
    </lineage>
</organism>
<proteinExistence type="predicted"/>
<feature type="domain" description="Ricin B lectin" evidence="1">
    <location>
        <begin position="78"/>
        <end position="166"/>
    </location>
</feature>
<dbReference type="SUPFAM" id="SSF50370">
    <property type="entry name" value="Ricin B-like lectins"/>
    <property type="match status" value="2"/>
</dbReference>
<dbReference type="CAZy" id="CBM13">
    <property type="family name" value="Carbohydrate-Binding Module Family 13"/>
</dbReference>
<reference evidence="3 5" key="1">
    <citation type="submission" date="2006-04" db="EMBL/GenBank/DDBJ databases">
        <authorList>
            <person name="Nierman W.C."/>
        </authorList>
    </citation>
    <scope>NUCLEOTIDE SEQUENCE [LARGE SCALE GENOMIC DNA]</scope>
    <source>
        <strain evidence="3 5">DW4/3-1</strain>
    </source>
</reference>